<protein>
    <submittedName>
        <fullName evidence="1">Uncharacterized protein</fullName>
    </submittedName>
</protein>
<dbReference type="EMBL" id="VLPK01000003">
    <property type="protein sequence ID" value="TSJ39570.1"/>
    <property type="molecule type" value="Genomic_DNA"/>
</dbReference>
<evidence type="ECO:0000313" key="2">
    <source>
        <dbReference type="Proteomes" id="UP000318733"/>
    </source>
</evidence>
<dbReference type="AlphaFoldDB" id="A0A556MI34"/>
<gene>
    <name evidence="1" type="ORF">FO440_17665</name>
</gene>
<name>A0A556MI34_9SPHI</name>
<comment type="caution">
    <text evidence="1">The sequence shown here is derived from an EMBL/GenBank/DDBJ whole genome shotgun (WGS) entry which is preliminary data.</text>
</comment>
<accession>A0A556MI34</accession>
<dbReference type="OrthoDB" id="640499at2"/>
<dbReference type="Pfam" id="PF19875">
    <property type="entry name" value="DUF6348"/>
    <property type="match status" value="1"/>
</dbReference>
<dbReference type="Proteomes" id="UP000318733">
    <property type="component" value="Unassembled WGS sequence"/>
</dbReference>
<reference evidence="1 2" key="1">
    <citation type="submission" date="2019-07" db="EMBL/GenBank/DDBJ databases">
        <authorList>
            <person name="Huq M.A."/>
        </authorList>
    </citation>
    <scope>NUCLEOTIDE SEQUENCE [LARGE SCALE GENOMIC DNA]</scope>
    <source>
        <strain evidence="1 2">MAH-19</strain>
    </source>
</reference>
<keyword evidence="2" id="KW-1185">Reference proteome</keyword>
<dbReference type="RefSeq" id="WP_144249607.1">
    <property type="nucleotide sequence ID" value="NZ_VLPK01000003.1"/>
</dbReference>
<proteinExistence type="predicted"/>
<sequence>MGLFDFFKKKITETPEDVQRNELPRLNKNAYVLAALESRLVEMGYRVERHTQYLSIIVNNDLEIGVMVVENPDSHPSIMHLMVSASHAIYFPDGIIESIVGAGLSIEDQTNTALNNYITSTFVTIIDSFTDSHDPDLDFMAMINGEYMLFHPKLGDLLIQGEWSEQPQTELIFDLLKDKIPSRLSNNKINWLKVYISKRADGEIIGECLFNNVPWELGEKEIFNYAKSWEMPGEFKGMKQFILFRRCDAYDKVNNISS</sequence>
<evidence type="ECO:0000313" key="1">
    <source>
        <dbReference type="EMBL" id="TSJ39570.1"/>
    </source>
</evidence>
<organism evidence="1 2">
    <name type="scientific">Mucilaginibacter corticis</name>
    <dbReference type="NCBI Taxonomy" id="2597670"/>
    <lineage>
        <taxon>Bacteria</taxon>
        <taxon>Pseudomonadati</taxon>
        <taxon>Bacteroidota</taxon>
        <taxon>Sphingobacteriia</taxon>
        <taxon>Sphingobacteriales</taxon>
        <taxon>Sphingobacteriaceae</taxon>
        <taxon>Mucilaginibacter</taxon>
    </lineage>
</organism>
<dbReference type="InterPro" id="IPR045929">
    <property type="entry name" value="DUF6348"/>
</dbReference>